<dbReference type="SUPFAM" id="SSF53474">
    <property type="entry name" value="alpha/beta-Hydrolases"/>
    <property type="match status" value="1"/>
</dbReference>
<dbReference type="InterPro" id="IPR010126">
    <property type="entry name" value="Esterase_phb"/>
</dbReference>
<dbReference type="PANTHER" id="PTHR43037:SF1">
    <property type="entry name" value="BLL1128 PROTEIN"/>
    <property type="match status" value="1"/>
</dbReference>
<dbReference type="GO" id="GO:0005576">
    <property type="term" value="C:extracellular region"/>
    <property type="evidence" value="ECO:0007669"/>
    <property type="project" value="InterPro"/>
</dbReference>
<dbReference type="Gene3D" id="3.40.50.1820">
    <property type="entry name" value="alpha/beta hydrolase"/>
    <property type="match status" value="1"/>
</dbReference>
<dbReference type="GO" id="GO:0016787">
    <property type="term" value="F:hydrolase activity"/>
    <property type="evidence" value="ECO:0007669"/>
    <property type="project" value="UniProtKB-KW"/>
</dbReference>
<dbReference type="EMBL" id="PEOG01000010">
    <property type="protein sequence ID" value="PIM54361.1"/>
    <property type="molecule type" value="Genomic_DNA"/>
</dbReference>
<dbReference type="InterPro" id="IPR029058">
    <property type="entry name" value="AB_hydrolase_fold"/>
</dbReference>
<dbReference type="InterPro" id="IPR050955">
    <property type="entry name" value="Plant_Biomass_Hydrol_Est"/>
</dbReference>
<sequence length="356" mass="37749">MPKRPSATAALRRAWRKGLSTVTGQVLRTARDAARQAKRSASSDLVPDLVHGMRKTPAHPSPGLGDWIAGLASGRAGMRRFRLFRPSGVPVGERLPLLVMLHGCGQDPADFARSTRMNRLAARERFLVLYPAQSRLANPQRCWNWFDTESGRAQGEAALILAAIDQVCLLHGADRERVALVGLSAGAGMAALLATLYPSRFKAVAMHSGVPPGLATSATNALRAMRGSVGPATAAPAPASMSTSNAASAWPPLLVIHGTRDRVVGSSNAYEAARQWAEAAGAKPAPARLVQRGRRWPMTVVDFKRGRAVAATLVEIDGLAHAWSGGAAKEAFSDPAGPDATAMIWRFVAKRLALKA</sequence>
<keyword evidence="2" id="KW-0378">Hydrolase</keyword>
<evidence type="ECO:0000256" key="2">
    <source>
        <dbReference type="ARBA" id="ARBA00022801"/>
    </source>
</evidence>
<evidence type="ECO:0000313" key="4">
    <source>
        <dbReference type="Proteomes" id="UP000231501"/>
    </source>
</evidence>
<organism evidence="3 4">
    <name type="scientific">Roseateles chitinivorans</name>
    <dbReference type="NCBI Taxonomy" id="2917965"/>
    <lineage>
        <taxon>Bacteria</taxon>
        <taxon>Pseudomonadati</taxon>
        <taxon>Pseudomonadota</taxon>
        <taxon>Betaproteobacteria</taxon>
        <taxon>Burkholderiales</taxon>
        <taxon>Sphaerotilaceae</taxon>
        <taxon>Roseateles</taxon>
    </lineage>
</organism>
<dbReference type="OrthoDB" id="9767239at2"/>
<protein>
    <submittedName>
        <fullName evidence="3">Phospholipase</fullName>
    </submittedName>
</protein>
<proteinExistence type="predicted"/>
<keyword evidence="4" id="KW-1185">Reference proteome</keyword>
<dbReference type="RefSeq" id="WP_099860252.1">
    <property type="nucleotide sequence ID" value="NZ_PEOG01000010.1"/>
</dbReference>
<accession>A0A2G9CD48</accession>
<comment type="caution">
    <text evidence="3">The sequence shown here is derived from an EMBL/GenBank/DDBJ whole genome shotgun (WGS) entry which is preliminary data.</text>
</comment>
<dbReference type="Proteomes" id="UP000231501">
    <property type="component" value="Unassembled WGS sequence"/>
</dbReference>
<dbReference type="AlphaFoldDB" id="A0A2G9CD48"/>
<gene>
    <name evidence="3" type="ORF">CS062_04230</name>
</gene>
<evidence type="ECO:0000256" key="1">
    <source>
        <dbReference type="ARBA" id="ARBA00022729"/>
    </source>
</evidence>
<reference evidence="3 4" key="1">
    <citation type="submission" date="2017-11" db="EMBL/GenBank/DDBJ databases">
        <title>Draft genome sequence of Mitsuaria sp. HWN-4.</title>
        <authorList>
            <person name="Gundlapally S.R."/>
        </authorList>
    </citation>
    <scope>NUCLEOTIDE SEQUENCE [LARGE SCALE GENOMIC DNA]</scope>
    <source>
        <strain evidence="3 4">HWN-4</strain>
    </source>
</reference>
<keyword evidence="1" id="KW-0732">Signal</keyword>
<name>A0A2G9CD48_9BURK</name>
<dbReference type="PANTHER" id="PTHR43037">
    <property type="entry name" value="UNNAMED PRODUCT-RELATED"/>
    <property type="match status" value="1"/>
</dbReference>
<evidence type="ECO:0000313" key="3">
    <source>
        <dbReference type="EMBL" id="PIM54361.1"/>
    </source>
</evidence>
<dbReference type="Pfam" id="PF10503">
    <property type="entry name" value="Esterase_PHB"/>
    <property type="match status" value="1"/>
</dbReference>
<dbReference type="NCBIfam" id="TIGR01840">
    <property type="entry name" value="esterase_phb"/>
    <property type="match status" value="1"/>
</dbReference>